<gene>
    <name evidence="2" type="ORF">CFK39_13835</name>
</gene>
<name>A0A220UFH5_9MICO</name>
<dbReference type="PROSITE" id="PS51186">
    <property type="entry name" value="GNAT"/>
    <property type="match status" value="1"/>
</dbReference>
<accession>A0A220UFH5</accession>
<dbReference type="InterPro" id="IPR016181">
    <property type="entry name" value="Acyl_CoA_acyltransferase"/>
</dbReference>
<protein>
    <submittedName>
        <fullName evidence="2">GNAT family N-acetyltransferase</fullName>
    </submittedName>
</protein>
<sequence length="184" mass="19931">MNDTASATAPAPAPEHGHDGVLRRAVLAEIDPRTLYLLAMLRQDVFTMEQGATDADLDGRELEPTTTLAWIELPGSAAAACGLEREPVAHLRMLFEADGTGAAAVVRIGRVAVRADHRRGGVGRRLMIAALEHIEQTAPGAEVRIDAQAYLEQWYASMGFETVSEMFMEAGIEHVAMVRRPSRA</sequence>
<dbReference type="RefSeq" id="WP_089065947.1">
    <property type="nucleotide sequence ID" value="NZ_CP022316.1"/>
</dbReference>
<dbReference type="EMBL" id="CP022316">
    <property type="protein sequence ID" value="ASK66711.1"/>
    <property type="molecule type" value="Genomic_DNA"/>
</dbReference>
<reference evidence="3" key="1">
    <citation type="submission" date="2017-07" db="EMBL/GenBank/DDBJ databases">
        <title>Brachybacterium sp. VR2415.</title>
        <authorList>
            <person name="Tak E.J."/>
            <person name="Bae J.-W."/>
        </authorList>
    </citation>
    <scope>NUCLEOTIDE SEQUENCE [LARGE SCALE GENOMIC DNA]</scope>
    <source>
        <strain evidence="3">VR2415</strain>
    </source>
</reference>
<dbReference type="OrthoDB" id="9796171at2"/>
<evidence type="ECO:0000313" key="3">
    <source>
        <dbReference type="Proteomes" id="UP000198398"/>
    </source>
</evidence>
<dbReference type="CDD" id="cd04301">
    <property type="entry name" value="NAT_SF"/>
    <property type="match status" value="1"/>
</dbReference>
<evidence type="ECO:0000313" key="2">
    <source>
        <dbReference type="EMBL" id="ASK66711.1"/>
    </source>
</evidence>
<dbReference type="SUPFAM" id="SSF55729">
    <property type="entry name" value="Acyl-CoA N-acyltransferases (Nat)"/>
    <property type="match status" value="1"/>
</dbReference>
<dbReference type="KEGG" id="brv:CFK39_13835"/>
<keyword evidence="2" id="KW-0808">Transferase</keyword>
<proteinExistence type="predicted"/>
<organism evidence="2 3">
    <name type="scientific">Brachybacterium avium</name>
    <dbReference type="NCBI Taxonomy" id="2017485"/>
    <lineage>
        <taxon>Bacteria</taxon>
        <taxon>Bacillati</taxon>
        <taxon>Actinomycetota</taxon>
        <taxon>Actinomycetes</taxon>
        <taxon>Micrococcales</taxon>
        <taxon>Dermabacteraceae</taxon>
        <taxon>Brachybacterium</taxon>
    </lineage>
</organism>
<evidence type="ECO:0000259" key="1">
    <source>
        <dbReference type="PROSITE" id="PS51186"/>
    </source>
</evidence>
<keyword evidence="3" id="KW-1185">Reference proteome</keyword>
<dbReference type="Proteomes" id="UP000198398">
    <property type="component" value="Chromosome"/>
</dbReference>
<dbReference type="GO" id="GO:0016747">
    <property type="term" value="F:acyltransferase activity, transferring groups other than amino-acyl groups"/>
    <property type="evidence" value="ECO:0007669"/>
    <property type="project" value="InterPro"/>
</dbReference>
<feature type="domain" description="N-acetyltransferase" evidence="1">
    <location>
        <begin position="25"/>
        <end position="182"/>
    </location>
</feature>
<dbReference type="Pfam" id="PF13673">
    <property type="entry name" value="Acetyltransf_10"/>
    <property type="match status" value="1"/>
</dbReference>
<dbReference type="InterPro" id="IPR000182">
    <property type="entry name" value="GNAT_dom"/>
</dbReference>
<dbReference type="Gene3D" id="3.40.630.30">
    <property type="match status" value="1"/>
</dbReference>
<dbReference type="AlphaFoldDB" id="A0A220UFH5"/>